<dbReference type="InterPro" id="IPR050083">
    <property type="entry name" value="HtpX_protease"/>
</dbReference>
<evidence type="ECO:0000256" key="4">
    <source>
        <dbReference type="ARBA" id="ARBA00022670"/>
    </source>
</evidence>
<evidence type="ECO:0000256" key="8">
    <source>
        <dbReference type="ARBA" id="ARBA00022833"/>
    </source>
</evidence>
<feature type="binding site" evidence="12">
    <location>
        <position position="149"/>
    </location>
    <ligand>
        <name>Zn(2+)</name>
        <dbReference type="ChEBI" id="CHEBI:29105"/>
        <note>catalytic</note>
    </ligand>
</feature>
<sequence>MLLYEQIRKNKVKTVFIVTGFVLFVLLVGAAISYVNYGDAIPGLIFTPIFSLFYVGIVIMSSTNIVMKMNRAQEVTSVEEHRFLWHTVENMAMVARIPMPRVFIINDSSPNAFATGLKPEKAAVAVTTGLLERLSREEVEGVIAHEVAHIKNYDVRLSTVTLALVSVIAIMSDIGSRMLFFRSISGGRRDQNQNPIFLIIGLVLLVLAPLIAMLINMAISRNREFLADASGAELTRNPDALASALEKIANVETPVEQASSASAPLYFSDPLKKKVSGLFSTHPDPVERISRLRQM</sequence>
<evidence type="ECO:0000259" key="13">
    <source>
        <dbReference type="Pfam" id="PF01435"/>
    </source>
</evidence>
<organism evidence="14 15">
    <name type="scientific">Exiguobacterium aestuarii</name>
    <dbReference type="NCBI Taxonomy" id="273527"/>
    <lineage>
        <taxon>Bacteria</taxon>
        <taxon>Bacillati</taxon>
        <taxon>Bacillota</taxon>
        <taxon>Bacilli</taxon>
        <taxon>Bacillales</taxon>
        <taxon>Bacillales Family XII. Incertae Sedis</taxon>
        <taxon>Exiguobacterium</taxon>
    </lineage>
</organism>
<evidence type="ECO:0000256" key="9">
    <source>
        <dbReference type="ARBA" id="ARBA00022989"/>
    </source>
</evidence>
<name>A0ABW2PML4_9BACL</name>
<evidence type="ECO:0000256" key="6">
    <source>
        <dbReference type="ARBA" id="ARBA00022723"/>
    </source>
</evidence>
<gene>
    <name evidence="12 14" type="primary">htpX</name>
    <name evidence="14" type="ORF">ACFQO8_11275</name>
</gene>
<keyword evidence="6 12" id="KW-0479">Metal-binding</keyword>
<feature type="transmembrane region" description="Helical" evidence="12">
    <location>
        <begin position="157"/>
        <end position="176"/>
    </location>
</feature>
<feature type="binding site" evidence="12">
    <location>
        <position position="224"/>
    </location>
    <ligand>
        <name>Zn(2+)</name>
        <dbReference type="ChEBI" id="CHEBI:29105"/>
        <note>catalytic</note>
    </ligand>
</feature>
<dbReference type="Proteomes" id="UP001596439">
    <property type="component" value="Unassembled WGS sequence"/>
</dbReference>
<keyword evidence="3 12" id="KW-1003">Cell membrane</keyword>
<evidence type="ECO:0000256" key="11">
    <source>
        <dbReference type="ARBA" id="ARBA00023136"/>
    </source>
</evidence>
<feature type="domain" description="Peptidase M48" evidence="13">
    <location>
        <begin position="86"/>
        <end position="294"/>
    </location>
</feature>
<feature type="transmembrane region" description="Helical" evidence="12">
    <location>
        <begin position="196"/>
        <end position="215"/>
    </location>
</feature>
<dbReference type="RefSeq" id="WP_214790154.1">
    <property type="nucleotide sequence ID" value="NZ_JANIEL010000095.1"/>
</dbReference>
<evidence type="ECO:0000256" key="2">
    <source>
        <dbReference type="ARBA" id="ARBA00009779"/>
    </source>
</evidence>
<keyword evidence="11 12" id="KW-0472">Membrane</keyword>
<dbReference type="HAMAP" id="MF_00188">
    <property type="entry name" value="Pept_M48_protease_HtpX"/>
    <property type="match status" value="1"/>
</dbReference>
<accession>A0ABW2PML4</accession>
<protein>
    <recommendedName>
        <fullName evidence="12">Protease HtpX homolog</fullName>
        <ecNumber evidence="12">3.4.24.-</ecNumber>
    </recommendedName>
</protein>
<dbReference type="InterPro" id="IPR022919">
    <property type="entry name" value="Pept_M48_protease_HtpX"/>
</dbReference>
<dbReference type="PANTHER" id="PTHR43221">
    <property type="entry name" value="PROTEASE HTPX"/>
    <property type="match status" value="1"/>
</dbReference>
<dbReference type="Gene3D" id="3.30.2010.10">
    <property type="entry name" value="Metalloproteases ('zincins'), catalytic domain"/>
    <property type="match status" value="1"/>
</dbReference>
<dbReference type="CDD" id="cd07340">
    <property type="entry name" value="M48B_Htpx_like"/>
    <property type="match status" value="1"/>
</dbReference>
<comment type="subcellular location">
    <subcellularLocation>
        <location evidence="1 12">Cell membrane</location>
        <topology evidence="1 12">Multi-pass membrane protein</topology>
    </subcellularLocation>
</comment>
<evidence type="ECO:0000256" key="12">
    <source>
        <dbReference type="HAMAP-Rule" id="MF_00188"/>
    </source>
</evidence>
<reference evidence="15" key="1">
    <citation type="journal article" date="2019" name="Int. J. Syst. Evol. Microbiol.">
        <title>The Global Catalogue of Microorganisms (GCM) 10K type strain sequencing project: providing services to taxonomists for standard genome sequencing and annotation.</title>
        <authorList>
            <consortium name="The Broad Institute Genomics Platform"/>
            <consortium name="The Broad Institute Genome Sequencing Center for Infectious Disease"/>
            <person name="Wu L."/>
            <person name="Ma J."/>
        </authorList>
    </citation>
    <scope>NUCLEOTIDE SEQUENCE [LARGE SCALE GENOMIC DNA]</scope>
    <source>
        <strain evidence="15">CCUG 55590</strain>
    </source>
</reference>
<keyword evidence="10 12" id="KW-0482">Metalloprotease</keyword>
<dbReference type="GO" id="GO:0008237">
    <property type="term" value="F:metallopeptidase activity"/>
    <property type="evidence" value="ECO:0007669"/>
    <property type="project" value="UniProtKB-KW"/>
</dbReference>
<dbReference type="EMBL" id="JBHTCE010000002">
    <property type="protein sequence ID" value="MFC7390724.1"/>
    <property type="molecule type" value="Genomic_DNA"/>
</dbReference>
<keyword evidence="15" id="KW-1185">Reference proteome</keyword>
<evidence type="ECO:0000256" key="3">
    <source>
        <dbReference type="ARBA" id="ARBA00022475"/>
    </source>
</evidence>
<dbReference type="Pfam" id="PF01435">
    <property type="entry name" value="Peptidase_M48"/>
    <property type="match status" value="1"/>
</dbReference>
<evidence type="ECO:0000256" key="10">
    <source>
        <dbReference type="ARBA" id="ARBA00023049"/>
    </source>
</evidence>
<feature type="active site" evidence="12">
    <location>
        <position position="146"/>
    </location>
</feature>
<evidence type="ECO:0000313" key="15">
    <source>
        <dbReference type="Proteomes" id="UP001596439"/>
    </source>
</evidence>
<evidence type="ECO:0000256" key="5">
    <source>
        <dbReference type="ARBA" id="ARBA00022692"/>
    </source>
</evidence>
<evidence type="ECO:0000256" key="7">
    <source>
        <dbReference type="ARBA" id="ARBA00022801"/>
    </source>
</evidence>
<keyword evidence="5 12" id="KW-0812">Transmembrane</keyword>
<feature type="transmembrane region" description="Helical" evidence="12">
    <location>
        <begin position="12"/>
        <end position="34"/>
    </location>
</feature>
<keyword evidence="4 12" id="KW-0645">Protease</keyword>
<keyword evidence="9 12" id="KW-1133">Transmembrane helix</keyword>
<keyword evidence="7 12" id="KW-0378">Hydrolase</keyword>
<keyword evidence="8 12" id="KW-0862">Zinc</keyword>
<proteinExistence type="inferred from homology"/>
<evidence type="ECO:0000313" key="14">
    <source>
        <dbReference type="EMBL" id="MFC7390724.1"/>
    </source>
</evidence>
<comment type="cofactor">
    <cofactor evidence="12">
        <name>Zn(2+)</name>
        <dbReference type="ChEBI" id="CHEBI:29105"/>
    </cofactor>
    <text evidence="12">Binds 1 zinc ion per subunit.</text>
</comment>
<dbReference type="NCBIfam" id="NF003425">
    <property type="entry name" value="PRK04897.1"/>
    <property type="match status" value="1"/>
</dbReference>
<dbReference type="InterPro" id="IPR001915">
    <property type="entry name" value="Peptidase_M48"/>
</dbReference>
<comment type="caution">
    <text evidence="14">The sequence shown here is derived from an EMBL/GenBank/DDBJ whole genome shotgun (WGS) entry which is preliminary data.</text>
</comment>
<dbReference type="PANTHER" id="PTHR43221:SF1">
    <property type="entry name" value="PROTEASE HTPX"/>
    <property type="match status" value="1"/>
</dbReference>
<feature type="transmembrane region" description="Helical" evidence="12">
    <location>
        <begin position="40"/>
        <end position="61"/>
    </location>
</feature>
<dbReference type="EC" id="3.4.24.-" evidence="12"/>
<feature type="binding site" evidence="12">
    <location>
        <position position="145"/>
    </location>
    <ligand>
        <name>Zn(2+)</name>
        <dbReference type="ChEBI" id="CHEBI:29105"/>
        <note>catalytic</note>
    </ligand>
</feature>
<comment type="similarity">
    <text evidence="2 12">Belongs to the peptidase M48B family.</text>
</comment>
<evidence type="ECO:0000256" key="1">
    <source>
        <dbReference type="ARBA" id="ARBA00004651"/>
    </source>
</evidence>